<evidence type="ECO:0000313" key="1">
    <source>
        <dbReference type="EnsemblPlants" id="AET5Gv21188000.4"/>
    </source>
</evidence>
<proteinExistence type="predicted"/>
<dbReference type="Proteomes" id="UP000015105">
    <property type="component" value="Chromosome 5D"/>
</dbReference>
<dbReference type="Gramene" id="AET5Gv21188000.4">
    <property type="protein sequence ID" value="AET5Gv21188000.4"/>
    <property type="gene ID" value="AET5Gv21188000"/>
</dbReference>
<evidence type="ECO:0000313" key="2">
    <source>
        <dbReference type="Proteomes" id="UP000015105"/>
    </source>
</evidence>
<reference evidence="2" key="1">
    <citation type="journal article" date="2014" name="Science">
        <title>Ancient hybridizations among the ancestral genomes of bread wheat.</title>
        <authorList>
            <consortium name="International Wheat Genome Sequencing Consortium,"/>
            <person name="Marcussen T."/>
            <person name="Sandve S.R."/>
            <person name="Heier L."/>
            <person name="Spannagl M."/>
            <person name="Pfeifer M."/>
            <person name="Jakobsen K.S."/>
            <person name="Wulff B.B."/>
            <person name="Steuernagel B."/>
            <person name="Mayer K.F."/>
            <person name="Olsen O.A."/>
        </authorList>
    </citation>
    <scope>NUCLEOTIDE SEQUENCE [LARGE SCALE GENOMIC DNA]</scope>
    <source>
        <strain evidence="2">cv. AL8/78</strain>
    </source>
</reference>
<name>A0A453MHU7_AEGTS</name>
<dbReference type="EnsemblPlants" id="AET5Gv21188000.4">
    <property type="protein sequence ID" value="AET5Gv21188000.4"/>
    <property type="gene ID" value="AET5Gv21188000"/>
</dbReference>
<reference evidence="1" key="4">
    <citation type="submission" date="2019-03" db="UniProtKB">
        <authorList>
            <consortium name="EnsemblPlants"/>
        </authorList>
    </citation>
    <scope>IDENTIFICATION</scope>
</reference>
<protein>
    <submittedName>
        <fullName evidence="1">Uncharacterized protein</fullName>
    </submittedName>
</protein>
<dbReference type="AlphaFoldDB" id="A0A453MHU7"/>
<reference evidence="1" key="3">
    <citation type="journal article" date="2017" name="Nature">
        <title>Genome sequence of the progenitor of the wheat D genome Aegilops tauschii.</title>
        <authorList>
            <person name="Luo M.C."/>
            <person name="Gu Y.Q."/>
            <person name="Puiu D."/>
            <person name="Wang H."/>
            <person name="Twardziok S.O."/>
            <person name="Deal K.R."/>
            <person name="Huo N."/>
            <person name="Zhu T."/>
            <person name="Wang L."/>
            <person name="Wang Y."/>
            <person name="McGuire P.E."/>
            <person name="Liu S."/>
            <person name="Long H."/>
            <person name="Ramasamy R.K."/>
            <person name="Rodriguez J.C."/>
            <person name="Van S.L."/>
            <person name="Yuan L."/>
            <person name="Wang Z."/>
            <person name="Xia Z."/>
            <person name="Xiao L."/>
            <person name="Anderson O.D."/>
            <person name="Ouyang S."/>
            <person name="Liang Y."/>
            <person name="Zimin A.V."/>
            <person name="Pertea G."/>
            <person name="Qi P."/>
            <person name="Bennetzen J.L."/>
            <person name="Dai X."/>
            <person name="Dawson M.W."/>
            <person name="Muller H.G."/>
            <person name="Kugler K."/>
            <person name="Rivarola-Duarte L."/>
            <person name="Spannagl M."/>
            <person name="Mayer K.F.X."/>
            <person name="Lu F.H."/>
            <person name="Bevan M.W."/>
            <person name="Leroy P."/>
            <person name="Li P."/>
            <person name="You F.M."/>
            <person name="Sun Q."/>
            <person name="Liu Z."/>
            <person name="Lyons E."/>
            <person name="Wicker T."/>
            <person name="Salzberg S.L."/>
            <person name="Devos K.M."/>
            <person name="Dvorak J."/>
        </authorList>
    </citation>
    <scope>NUCLEOTIDE SEQUENCE [LARGE SCALE GENOMIC DNA]</scope>
    <source>
        <strain evidence="1">cv. AL8/78</strain>
    </source>
</reference>
<reference evidence="1" key="5">
    <citation type="journal article" date="2021" name="G3 (Bethesda)">
        <title>Aegilops tauschii genome assembly Aet v5.0 features greater sequence contiguity and improved annotation.</title>
        <authorList>
            <person name="Wang L."/>
            <person name="Zhu T."/>
            <person name="Rodriguez J.C."/>
            <person name="Deal K.R."/>
            <person name="Dubcovsky J."/>
            <person name="McGuire P.E."/>
            <person name="Lux T."/>
            <person name="Spannagl M."/>
            <person name="Mayer K.F.X."/>
            <person name="Baldrich P."/>
            <person name="Meyers B.C."/>
            <person name="Huo N."/>
            <person name="Gu Y.Q."/>
            <person name="Zhou H."/>
            <person name="Devos K.M."/>
            <person name="Bennetzen J.L."/>
            <person name="Unver T."/>
            <person name="Budak H."/>
            <person name="Gulick P.J."/>
            <person name="Galiba G."/>
            <person name="Kalapos B."/>
            <person name="Nelson D.R."/>
            <person name="Li P."/>
            <person name="You F.M."/>
            <person name="Luo M.C."/>
            <person name="Dvorak J."/>
        </authorList>
    </citation>
    <scope>NUCLEOTIDE SEQUENCE [LARGE SCALE GENOMIC DNA]</scope>
    <source>
        <strain evidence="1">cv. AL8/78</strain>
    </source>
</reference>
<keyword evidence="2" id="KW-1185">Reference proteome</keyword>
<organism evidence="1 2">
    <name type="scientific">Aegilops tauschii subsp. strangulata</name>
    <name type="common">Goatgrass</name>
    <dbReference type="NCBI Taxonomy" id="200361"/>
    <lineage>
        <taxon>Eukaryota</taxon>
        <taxon>Viridiplantae</taxon>
        <taxon>Streptophyta</taxon>
        <taxon>Embryophyta</taxon>
        <taxon>Tracheophyta</taxon>
        <taxon>Spermatophyta</taxon>
        <taxon>Magnoliopsida</taxon>
        <taxon>Liliopsida</taxon>
        <taxon>Poales</taxon>
        <taxon>Poaceae</taxon>
        <taxon>BOP clade</taxon>
        <taxon>Pooideae</taxon>
        <taxon>Triticodae</taxon>
        <taxon>Triticeae</taxon>
        <taxon>Triticinae</taxon>
        <taxon>Aegilops</taxon>
    </lineage>
</organism>
<sequence>GLPDDDRRSLGEFCSALGRMNEMSMGLAWGVVRGTRVARVTCPWNRRTPLSVAESSAAKGVSQANHPWLSKMASYPHPRPRSPVSCALVH</sequence>
<accession>A0A453MHU7</accession>
<reference evidence="2" key="2">
    <citation type="journal article" date="2017" name="Nat. Plants">
        <title>The Aegilops tauschii genome reveals multiple impacts of transposons.</title>
        <authorList>
            <person name="Zhao G."/>
            <person name="Zou C."/>
            <person name="Li K."/>
            <person name="Wang K."/>
            <person name="Li T."/>
            <person name="Gao L."/>
            <person name="Zhang X."/>
            <person name="Wang H."/>
            <person name="Yang Z."/>
            <person name="Liu X."/>
            <person name="Jiang W."/>
            <person name="Mao L."/>
            <person name="Kong X."/>
            <person name="Jiao Y."/>
            <person name="Jia J."/>
        </authorList>
    </citation>
    <scope>NUCLEOTIDE SEQUENCE [LARGE SCALE GENOMIC DNA]</scope>
    <source>
        <strain evidence="2">cv. AL8/78</strain>
    </source>
</reference>